<keyword evidence="2" id="KW-1185">Reference proteome</keyword>
<proteinExistence type="predicted"/>
<reference evidence="2" key="1">
    <citation type="journal article" date="2022" name="Mol. Ecol. Resour.">
        <title>The genomes of chicory, endive, great burdock and yacon provide insights into Asteraceae palaeo-polyploidization history and plant inulin production.</title>
        <authorList>
            <person name="Fan W."/>
            <person name="Wang S."/>
            <person name="Wang H."/>
            <person name="Wang A."/>
            <person name="Jiang F."/>
            <person name="Liu H."/>
            <person name="Zhao H."/>
            <person name="Xu D."/>
            <person name="Zhang Y."/>
        </authorList>
    </citation>
    <scope>NUCLEOTIDE SEQUENCE [LARGE SCALE GENOMIC DNA]</scope>
    <source>
        <strain evidence="2">cv. Yunnan</strain>
    </source>
</reference>
<dbReference type="Proteomes" id="UP001056120">
    <property type="component" value="Linkage Group LG27"/>
</dbReference>
<sequence length="168" mass="18816">MEMVRGTHQHLSGGRRTAGGTIEFHKLKKIEMKTVVRESTMVRPAAETPAKKLWISSLDLSAPNFHIQLVFFYLPNGDPNFFDTKVMKDALSRALVAFYPMAGRFKQGEDGRIEIDCQGQGALFLKAESDGVIDEFGDFAPRFEFLKLVPVVDYSLGIESYPILVSQV</sequence>
<protein>
    <submittedName>
        <fullName evidence="1">Uncharacterized protein</fullName>
    </submittedName>
</protein>
<name>A0ACB8YMI2_9ASTR</name>
<comment type="caution">
    <text evidence="1">The sequence shown here is derived from an EMBL/GenBank/DDBJ whole genome shotgun (WGS) entry which is preliminary data.</text>
</comment>
<dbReference type="EMBL" id="CM042044">
    <property type="protein sequence ID" value="KAI3686313.1"/>
    <property type="molecule type" value="Genomic_DNA"/>
</dbReference>
<accession>A0ACB8YMI2</accession>
<evidence type="ECO:0000313" key="1">
    <source>
        <dbReference type="EMBL" id="KAI3686313.1"/>
    </source>
</evidence>
<evidence type="ECO:0000313" key="2">
    <source>
        <dbReference type="Proteomes" id="UP001056120"/>
    </source>
</evidence>
<reference evidence="1 2" key="2">
    <citation type="journal article" date="2022" name="Mol. Ecol. Resour.">
        <title>The genomes of chicory, endive, great burdock and yacon provide insights into Asteraceae paleo-polyploidization history and plant inulin production.</title>
        <authorList>
            <person name="Fan W."/>
            <person name="Wang S."/>
            <person name="Wang H."/>
            <person name="Wang A."/>
            <person name="Jiang F."/>
            <person name="Liu H."/>
            <person name="Zhao H."/>
            <person name="Xu D."/>
            <person name="Zhang Y."/>
        </authorList>
    </citation>
    <scope>NUCLEOTIDE SEQUENCE [LARGE SCALE GENOMIC DNA]</scope>
    <source>
        <strain evidence="2">cv. Yunnan</strain>
        <tissue evidence="1">Leaves</tissue>
    </source>
</reference>
<organism evidence="1 2">
    <name type="scientific">Smallanthus sonchifolius</name>
    <dbReference type="NCBI Taxonomy" id="185202"/>
    <lineage>
        <taxon>Eukaryota</taxon>
        <taxon>Viridiplantae</taxon>
        <taxon>Streptophyta</taxon>
        <taxon>Embryophyta</taxon>
        <taxon>Tracheophyta</taxon>
        <taxon>Spermatophyta</taxon>
        <taxon>Magnoliopsida</taxon>
        <taxon>eudicotyledons</taxon>
        <taxon>Gunneridae</taxon>
        <taxon>Pentapetalae</taxon>
        <taxon>asterids</taxon>
        <taxon>campanulids</taxon>
        <taxon>Asterales</taxon>
        <taxon>Asteraceae</taxon>
        <taxon>Asteroideae</taxon>
        <taxon>Heliantheae alliance</taxon>
        <taxon>Millerieae</taxon>
        <taxon>Smallanthus</taxon>
    </lineage>
</organism>
<gene>
    <name evidence="1" type="ORF">L1987_79987</name>
</gene>